<dbReference type="SUPFAM" id="SSF48371">
    <property type="entry name" value="ARM repeat"/>
    <property type="match status" value="1"/>
</dbReference>
<name>A0A3P6HN43_MESCO</name>
<dbReference type="Proteomes" id="UP000267029">
    <property type="component" value="Unassembled WGS sequence"/>
</dbReference>
<accession>A0A3P6HN43</accession>
<gene>
    <name evidence="2" type="ORF">MCOS_LOCUS3382</name>
</gene>
<evidence type="ECO:0000313" key="2">
    <source>
        <dbReference type="EMBL" id="VDD77379.1"/>
    </source>
</evidence>
<keyword evidence="1" id="KW-0732">Signal</keyword>
<reference evidence="2 3" key="1">
    <citation type="submission" date="2018-10" db="EMBL/GenBank/DDBJ databases">
        <authorList>
            <consortium name="Pathogen Informatics"/>
        </authorList>
    </citation>
    <scope>NUCLEOTIDE SEQUENCE [LARGE SCALE GENOMIC DNA]</scope>
</reference>
<dbReference type="InterPro" id="IPR011989">
    <property type="entry name" value="ARM-like"/>
</dbReference>
<evidence type="ECO:0000313" key="3">
    <source>
        <dbReference type="Proteomes" id="UP000267029"/>
    </source>
</evidence>
<keyword evidence="3" id="KW-1185">Reference proteome</keyword>
<dbReference type="InterPro" id="IPR016024">
    <property type="entry name" value="ARM-type_fold"/>
</dbReference>
<dbReference type="AlphaFoldDB" id="A0A3P6HN43"/>
<proteinExistence type="predicted"/>
<sequence length="207" mass="22513">MVQQANAQALMVMLKLVPTALLQVHAEEFKSRTLRTVSDCCMSNDIGVRQAGLRALGFSLAASLEASAAEEDVAMQVQLLARSFKLDLAEDRVLAANVACYVASQLKFRDSSGAPPKWLLSFVGLIASATKDKNLNVCAAAEEAIVSLCRIGTHGGDKNEVYSLCLNCLDPGKRNLLEEVVGRLKKQSWTQFWLRGPLDIDNTIMEA</sequence>
<protein>
    <submittedName>
        <fullName evidence="2">Uncharacterized protein</fullName>
    </submittedName>
</protein>
<dbReference type="Gene3D" id="1.25.10.10">
    <property type="entry name" value="Leucine-rich Repeat Variant"/>
    <property type="match status" value="1"/>
</dbReference>
<organism evidence="2 3">
    <name type="scientific">Mesocestoides corti</name>
    <name type="common">Flatworm</name>
    <dbReference type="NCBI Taxonomy" id="53468"/>
    <lineage>
        <taxon>Eukaryota</taxon>
        <taxon>Metazoa</taxon>
        <taxon>Spiralia</taxon>
        <taxon>Lophotrochozoa</taxon>
        <taxon>Platyhelminthes</taxon>
        <taxon>Cestoda</taxon>
        <taxon>Eucestoda</taxon>
        <taxon>Cyclophyllidea</taxon>
        <taxon>Mesocestoididae</taxon>
        <taxon>Mesocestoides</taxon>
    </lineage>
</organism>
<feature type="chain" id="PRO_5018156532" evidence="1">
    <location>
        <begin position="27"/>
        <end position="207"/>
    </location>
</feature>
<dbReference type="STRING" id="53468.A0A3P6HN43"/>
<evidence type="ECO:0000256" key="1">
    <source>
        <dbReference type="SAM" id="SignalP"/>
    </source>
</evidence>
<feature type="signal peptide" evidence="1">
    <location>
        <begin position="1"/>
        <end position="26"/>
    </location>
</feature>
<dbReference type="EMBL" id="UXSR01000753">
    <property type="protein sequence ID" value="VDD77379.1"/>
    <property type="molecule type" value="Genomic_DNA"/>
</dbReference>
<dbReference type="Pfam" id="PF25801">
    <property type="entry name" value="HEAT_GCN1_C_2"/>
    <property type="match status" value="1"/>
</dbReference>